<dbReference type="AlphaFoldDB" id="A0A2U8GRF2"/>
<keyword evidence="2" id="KW-0547">Nucleotide-binding</keyword>
<dbReference type="InterPro" id="IPR008988">
    <property type="entry name" value="Transcriptional_repressor_C"/>
</dbReference>
<dbReference type="PROSITE" id="PS51733">
    <property type="entry name" value="BPL_LPL_CATALYTIC"/>
    <property type="match status" value="1"/>
</dbReference>
<keyword evidence="1 8" id="KW-0436">Ligase</keyword>
<dbReference type="EC" id="6.3.4.15" evidence="5"/>
<evidence type="ECO:0000259" key="7">
    <source>
        <dbReference type="PROSITE" id="PS51733"/>
    </source>
</evidence>
<reference evidence="8 9" key="1">
    <citation type="submission" date="2017-06" db="EMBL/GenBank/DDBJ databases">
        <title>Azoarcus.</title>
        <authorList>
            <person name="Woo J.-H."/>
            <person name="Kim H.-S."/>
        </authorList>
    </citation>
    <scope>NUCLEOTIDE SEQUENCE [LARGE SCALE GENOMIC DNA]</scope>
    <source>
        <strain evidence="8 9">TSPY31</strain>
    </source>
</reference>
<keyword evidence="3" id="KW-0067">ATP-binding</keyword>
<dbReference type="Pfam" id="PF02237">
    <property type="entry name" value="BPL_C"/>
    <property type="match status" value="1"/>
</dbReference>
<dbReference type="PANTHER" id="PTHR12835">
    <property type="entry name" value="BIOTIN PROTEIN LIGASE"/>
    <property type="match status" value="1"/>
</dbReference>
<dbReference type="SUPFAM" id="SSF55681">
    <property type="entry name" value="Class II aaRS and biotin synthetases"/>
    <property type="match status" value="1"/>
</dbReference>
<dbReference type="Gene3D" id="2.30.30.100">
    <property type="match status" value="1"/>
</dbReference>
<dbReference type="Proteomes" id="UP000244930">
    <property type="component" value="Chromosome"/>
</dbReference>
<dbReference type="InterPro" id="IPR003142">
    <property type="entry name" value="BPL_C"/>
</dbReference>
<dbReference type="CDD" id="cd16442">
    <property type="entry name" value="BPL"/>
    <property type="match status" value="1"/>
</dbReference>
<evidence type="ECO:0000256" key="1">
    <source>
        <dbReference type="ARBA" id="ARBA00022598"/>
    </source>
</evidence>
<protein>
    <recommendedName>
        <fullName evidence="5">biotin--[biotin carboxyl-carrier protein] ligase</fullName>
        <ecNumber evidence="5">6.3.4.15</ecNumber>
    </recommendedName>
</protein>
<dbReference type="Pfam" id="PF03099">
    <property type="entry name" value="BPL_LplA_LipB"/>
    <property type="match status" value="1"/>
</dbReference>
<proteinExistence type="predicted"/>
<sequence length="276" mass="28981">MPPGTVRLSSLPDNTAPDLSALAAALGSLAHDFSVRWLETCVSTNTELMTHTPADDGRIHVLVTSAQTGGRGRRGRQWLSWPGHSLTFSALWRFMPGAPVPAGLSLVVGLALALTFEKLGVEGVQLKWPNDVLVHGHKLAGVLVELIPGRGRTMAAVVGIGINIGLPAGVHIPEQAGVSDLTRELGRAPSREALLGLVLTELHGLFQTYAVAGFDALRGAWEQHNAFASLPVRITGEGKDVVGTCVGVDEDGALLIQGDSGLVRILSGEVSLRPNT</sequence>
<dbReference type="PANTHER" id="PTHR12835:SF5">
    <property type="entry name" value="BIOTIN--PROTEIN LIGASE"/>
    <property type="match status" value="1"/>
</dbReference>
<dbReference type="RefSeq" id="WP_108949741.1">
    <property type="nucleotide sequence ID" value="NZ_CP022187.1"/>
</dbReference>
<evidence type="ECO:0000313" key="8">
    <source>
        <dbReference type="EMBL" id="AWI76038.1"/>
    </source>
</evidence>
<dbReference type="GO" id="GO:0004077">
    <property type="term" value="F:biotin--[biotin carboxyl-carrier protein] ligase activity"/>
    <property type="evidence" value="ECO:0007669"/>
    <property type="project" value="UniProtKB-EC"/>
</dbReference>
<comment type="catalytic activity">
    <reaction evidence="6">
        <text>biotin + L-lysyl-[protein] + ATP = N(6)-biotinyl-L-lysyl-[protein] + AMP + diphosphate + H(+)</text>
        <dbReference type="Rhea" id="RHEA:11756"/>
        <dbReference type="Rhea" id="RHEA-COMP:9752"/>
        <dbReference type="Rhea" id="RHEA-COMP:10505"/>
        <dbReference type="ChEBI" id="CHEBI:15378"/>
        <dbReference type="ChEBI" id="CHEBI:29969"/>
        <dbReference type="ChEBI" id="CHEBI:30616"/>
        <dbReference type="ChEBI" id="CHEBI:33019"/>
        <dbReference type="ChEBI" id="CHEBI:57586"/>
        <dbReference type="ChEBI" id="CHEBI:83144"/>
        <dbReference type="ChEBI" id="CHEBI:456215"/>
        <dbReference type="EC" id="6.3.4.15"/>
    </reaction>
</comment>
<keyword evidence="4" id="KW-0092">Biotin</keyword>
<dbReference type="InterPro" id="IPR004408">
    <property type="entry name" value="Biotin_CoA_COase_ligase"/>
</dbReference>
<evidence type="ECO:0000256" key="3">
    <source>
        <dbReference type="ARBA" id="ARBA00022840"/>
    </source>
</evidence>
<dbReference type="GO" id="GO:0005524">
    <property type="term" value="F:ATP binding"/>
    <property type="evidence" value="ECO:0007669"/>
    <property type="project" value="UniProtKB-KW"/>
</dbReference>
<evidence type="ECO:0000256" key="6">
    <source>
        <dbReference type="ARBA" id="ARBA00047846"/>
    </source>
</evidence>
<dbReference type="Gene3D" id="3.30.930.10">
    <property type="entry name" value="Bira Bifunctional Protein, Domain 2"/>
    <property type="match status" value="1"/>
</dbReference>
<dbReference type="SUPFAM" id="SSF50037">
    <property type="entry name" value="C-terminal domain of transcriptional repressors"/>
    <property type="match status" value="1"/>
</dbReference>
<gene>
    <name evidence="8" type="ORF">CEW83_13080</name>
</gene>
<dbReference type="InterPro" id="IPR004143">
    <property type="entry name" value="BPL_LPL_catalytic"/>
</dbReference>
<organism evidence="8 9">
    <name type="scientific">Parazoarcus communis</name>
    <dbReference type="NCBI Taxonomy" id="41977"/>
    <lineage>
        <taxon>Bacteria</taxon>
        <taxon>Pseudomonadati</taxon>
        <taxon>Pseudomonadota</taxon>
        <taxon>Betaproteobacteria</taxon>
        <taxon>Rhodocyclales</taxon>
        <taxon>Zoogloeaceae</taxon>
        <taxon>Parazoarcus</taxon>
    </lineage>
</organism>
<dbReference type="NCBIfam" id="TIGR00121">
    <property type="entry name" value="birA_ligase"/>
    <property type="match status" value="1"/>
</dbReference>
<feature type="domain" description="BPL/LPL catalytic" evidence="7">
    <location>
        <begin position="20"/>
        <end position="210"/>
    </location>
</feature>
<dbReference type="GO" id="GO:0005737">
    <property type="term" value="C:cytoplasm"/>
    <property type="evidence" value="ECO:0007669"/>
    <property type="project" value="TreeGrafter"/>
</dbReference>
<evidence type="ECO:0000256" key="2">
    <source>
        <dbReference type="ARBA" id="ARBA00022741"/>
    </source>
</evidence>
<evidence type="ECO:0000313" key="9">
    <source>
        <dbReference type="Proteomes" id="UP000244930"/>
    </source>
</evidence>
<dbReference type="InterPro" id="IPR045864">
    <property type="entry name" value="aa-tRNA-synth_II/BPL/LPL"/>
</dbReference>
<keyword evidence="9" id="KW-1185">Reference proteome</keyword>
<evidence type="ECO:0000256" key="5">
    <source>
        <dbReference type="ARBA" id="ARBA00024227"/>
    </source>
</evidence>
<dbReference type="KEGG" id="acom:CEW83_13080"/>
<name>A0A2U8GRF2_9RHOO</name>
<accession>A0A2U8GRF2</accession>
<dbReference type="EMBL" id="CP022187">
    <property type="protein sequence ID" value="AWI76038.1"/>
    <property type="molecule type" value="Genomic_DNA"/>
</dbReference>
<evidence type="ECO:0000256" key="4">
    <source>
        <dbReference type="ARBA" id="ARBA00023267"/>
    </source>
</evidence>